<accession>A0A1H1TEE7</accession>
<sequence>MDNKRSLGAATGIVIGYLGLTLSTLAALVIMAAAAPRYATTEAWVHAIIVAVFAVVLTLRLRAARAGDRRAVRAVGIIAAVLLIANLIEAATGLFPGWMRIEMIVIAALMAVLLVTVVRGSRQTVAEQRSGN</sequence>
<keyword evidence="3" id="KW-1185">Reference proteome</keyword>
<evidence type="ECO:0008006" key="4">
    <source>
        <dbReference type="Google" id="ProtNLM"/>
    </source>
</evidence>
<name>A0A1H1TEE7_9ACTN</name>
<feature type="transmembrane region" description="Helical" evidence="1">
    <location>
        <begin position="7"/>
        <end position="31"/>
    </location>
</feature>
<dbReference type="Proteomes" id="UP000199103">
    <property type="component" value="Chromosome I"/>
</dbReference>
<reference evidence="2 3" key="1">
    <citation type="submission" date="2016-10" db="EMBL/GenBank/DDBJ databases">
        <authorList>
            <person name="de Groot N.N."/>
        </authorList>
    </citation>
    <scope>NUCLEOTIDE SEQUENCE [LARGE SCALE GENOMIC DNA]</scope>
    <source>
        <strain evidence="2 3">DSM 21800</strain>
    </source>
</reference>
<dbReference type="EMBL" id="LT629772">
    <property type="protein sequence ID" value="SDS58326.1"/>
    <property type="molecule type" value="Genomic_DNA"/>
</dbReference>
<feature type="transmembrane region" description="Helical" evidence="1">
    <location>
        <begin position="74"/>
        <end position="95"/>
    </location>
</feature>
<gene>
    <name evidence="2" type="ORF">SAMN04489812_2355</name>
</gene>
<keyword evidence="1" id="KW-0472">Membrane</keyword>
<feature type="transmembrane region" description="Helical" evidence="1">
    <location>
        <begin position="43"/>
        <end position="62"/>
    </location>
</feature>
<organism evidence="2 3">
    <name type="scientific">Microlunatus soli</name>
    <dbReference type="NCBI Taxonomy" id="630515"/>
    <lineage>
        <taxon>Bacteria</taxon>
        <taxon>Bacillati</taxon>
        <taxon>Actinomycetota</taxon>
        <taxon>Actinomycetes</taxon>
        <taxon>Propionibacteriales</taxon>
        <taxon>Propionibacteriaceae</taxon>
        <taxon>Microlunatus</taxon>
    </lineage>
</organism>
<feature type="transmembrane region" description="Helical" evidence="1">
    <location>
        <begin position="101"/>
        <end position="120"/>
    </location>
</feature>
<dbReference type="AlphaFoldDB" id="A0A1H1TEE7"/>
<keyword evidence="1" id="KW-0812">Transmembrane</keyword>
<keyword evidence="1" id="KW-1133">Transmembrane helix</keyword>
<protein>
    <recommendedName>
        <fullName evidence="4">SPW repeat-containing protein</fullName>
    </recommendedName>
</protein>
<evidence type="ECO:0000313" key="2">
    <source>
        <dbReference type="EMBL" id="SDS58326.1"/>
    </source>
</evidence>
<dbReference type="RefSeq" id="WP_091524795.1">
    <property type="nucleotide sequence ID" value="NZ_LT629772.1"/>
</dbReference>
<evidence type="ECO:0000313" key="3">
    <source>
        <dbReference type="Proteomes" id="UP000199103"/>
    </source>
</evidence>
<dbReference type="STRING" id="630515.SAMN04489812_2355"/>
<evidence type="ECO:0000256" key="1">
    <source>
        <dbReference type="SAM" id="Phobius"/>
    </source>
</evidence>
<proteinExistence type="predicted"/>